<accession>A0A5Q5CFF9</accession>
<dbReference type="SMART" id="SM00834">
    <property type="entry name" value="CxxC_CXXC_SSSS"/>
    <property type="match status" value="1"/>
</dbReference>
<gene>
    <name evidence="3" type="ordered locus">Mjls_2300</name>
</gene>
<organism evidence="3">
    <name type="scientific">Mycobacterium sp. (strain JLS)</name>
    <dbReference type="NCBI Taxonomy" id="164757"/>
    <lineage>
        <taxon>Bacteria</taxon>
        <taxon>Bacillati</taxon>
        <taxon>Actinomycetota</taxon>
        <taxon>Actinomycetes</taxon>
        <taxon>Mycobacteriales</taxon>
        <taxon>Mycobacteriaceae</taxon>
        <taxon>Mycobacterium</taxon>
    </lineage>
</organism>
<sequence length="96" mass="10230">MVLYVFRCETGCGTTQQMHPMDSRPDVVCCPDCGGSARRMISAPHLGSTGSAAMALQDATRATADRPAVVDTPPSSPGTRRRPVSANPLHRKLPRP</sequence>
<evidence type="ECO:0000259" key="2">
    <source>
        <dbReference type="SMART" id="SM00834"/>
    </source>
</evidence>
<dbReference type="KEGG" id="mjl:Mjls_2300"/>
<proteinExistence type="predicted"/>
<dbReference type="EMBL" id="CP000580">
    <property type="protein sequence ID" value="ABN98086.1"/>
    <property type="molecule type" value="Genomic_DNA"/>
</dbReference>
<feature type="region of interest" description="Disordered" evidence="1">
    <location>
        <begin position="49"/>
        <end position="96"/>
    </location>
</feature>
<protein>
    <recommendedName>
        <fullName evidence="2">Putative regulatory protein FmdB zinc ribbon domain-containing protein</fullName>
    </recommendedName>
</protein>
<dbReference type="AlphaFoldDB" id="A0A5Q5CFF9"/>
<name>A0A5Q5CFF9_MYCSJ</name>
<evidence type="ECO:0000313" key="3">
    <source>
        <dbReference type="EMBL" id="ABN98086.1"/>
    </source>
</evidence>
<evidence type="ECO:0000256" key="1">
    <source>
        <dbReference type="SAM" id="MobiDB-lite"/>
    </source>
</evidence>
<feature type="compositionally biased region" description="Basic residues" evidence="1">
    <location>
        <begin position="79"/>
        <end position="96"/>
    </location>
</feature>
<dbReference type="InterPro" id="IPR013429">
    <property type="entry name" value="Regulatory_FmdB_Zinc_ribbon"/>
</dbReference>
<feature type="domain" description="Putative regulatory protein FmdB zinc ribbon" evidence="2">
    <location>
        <begin position="1"/>
        <end position="42"/>
    </location>
</feature>
<reference evidence="3" key="1">
    <citation type="submission" date="2007-02" db="EMBL/GenBank/DDBJ databases">
        <title>Complete sequence of Mycobacterium sp. JLS.</title>
        <authorList>
            <consortium name="US DOE Joint Genome Institute"/>
            <person name="Copeland A."/>
            <person name="Lucas S."/>
            <person name="Lapidus A."/>
            <person name="Barry K."/>
            <person name="Detter J.C."/>
            <person name="Glavina del Rio T."/>
            <person name="Hammon N."/>
            <person name="Israni S."/>
            <person name="Dalin E."/>
            <person name="Tice H."/>
            <person name="Pitluck S."/>
            <person name="Chain P."/>
            <person name="Malfatti S."/>
            <person name="Shin M."/>
            <person name="Vergez L."/>
            <person name="Schmutz J."/>
            <person name="Larimer F."/>
            <person name="Land M."/>
            <person name="Hauser L."/>
            <person name="Kyrpides N."/>
            <person name="Mikhailova N."/>
            <person name="Miller C.D."/>
            <person name="Anderson A.J."/>
            <person name="Sims R.C."/>
            <person name="Richardson P."/>
        </authorList>
    </citation>
    <scope>NUCLEOTIDE SEQUENCE [LARGE SCALE GENOMIC DNA]</scope>
    <source>
        <strain evidence="3">JLS</strain>
    </source>
</reference>
<dbReference type="NCBIfam" id="TIGR02605">
    <property type="entry name" value="CxxC_CxxC_SSSS"/>
    <property type="match status" value="1"/>
</dbReference>